<accession>A0A368VPN7</accession>
<protein>
    <submittedName>
        <fullName evidence="1">Pathogenicity locus Cdd1 protein</fullName>
    </submittedName>
</protein>
<dbReference type="RefSeq" id="WP_114382137.1">
    <property type="nucleotide sequence ID" value="NZ_QPJD01000014.1"/>
</dbReference>
<dbReference type="AlphaFoldDB" id="A0A368VPN7"/>
<organism evidence="1 2">
    <name type="scientific">Paenibacillus prosopidis</name>
    <dbReference type="NCBI Taxonomy" id="630520"/>
    <lineage>
        <taxon>Bacteria</taxon>
        <taxon>Bacillati</taxon>
        <taxon>Bacillota</taxon>
        <taxon>Bacilli</taxon>
        <taxon>Bacillales</taxon>
        <taxon>Paenibacillaceae</taxon>
        <taxon>Paenibacillus</taxon>
    </lineage>
</organism>
<dbReference type="EMBL" id="QPJD01000014">
    <property type="protein sequence ID" value="RCW42965.1"/>
    <property type="molecule type" value="Genomic_DNA"/>
</dbReference>
<name>A0A368VPN7_9BACL</name>
<gene>
    <name evidence="1" type="ORF">DFP97_11428</name>
</gene>
<keyword evidence="2" id="KW-1185">Reference proteome</keyword>
<dbReference type="InterPro" id="IPR021725">
    <property type="entry name" value="Cdd1"/>
</dbReference>
<dbReference type="OrthoDB" id="666031at2"/>
<dbReference type="Gene3D" id="1.10.150.20">
    <property type="entry name" value="5' to 3' exonuclease, C-terminal subdomain"/>
    <property type="match status" value="1"/>
</dbReference>
<proteinExistence type="predicted"/>
<evidence type="ECO:0000313" key="2">
    <source>
        <dbReference type="Proteomes" id="UP000252415"/>
    </source>
</evidence>
<evidence type="ECO:0000313" key="1">
    <source>
        <dbReference type="EMBL" id="RCW42965.1"/>
    </source>
</evidence>
<dbReference type="Pfam" id="PF11731">
    <property type="entry name" value="Cdd1"/>
    <property type="match status" value="1"/>
</dbReference>
<reference evidence="1 2" key="1">
    <citation type="submission" date="2018-07" db="EMBL/GenBank/DDBJ databases">
        <title>Genomic Encyclopedia of Type Strains, Phase III (KMG-III): the genomes of soil and plant-associated and newly described type strains.</title>
        <authorList>
            <person name="Whitman W."/>
        </authorList>
    </citation>
    <scope>NUCLEOTIDE SEQUENCE [LARGE SCALE GENOMIC DNA]</scope>
    <source>
        <strain evidence="1 2">CECT 7506</strain>
    </source>
</reference>
<comment type="caution">
    <text evidence="1">The sequence shown here is derived from an EMBL/GenBank/DDBJ whole genome shotgun (WGS) entry which is preliminary data.</text>
</comment>
<sequence>MGTPKLPLTDGERKRLREAKIKLAEVTNYSPAQLSVSLNVPENRANTLIALVQFQNVPSIGPKLAYNLVELGFYSLEQIKSGGESGAQLVERLERLHGVWMDPCVEDVMRLAVHHASHPGSDKQWWDFTTERKAYREQYGYPADRPSKAWHELRK</sequence>
<dbReference type="Proteomes" id="UP000252415">
    <property type="component" value="Unassembled WGS sequence"/>
</dbReference>